<dbReference type="RefSeq" id="WP_185051818.1">
    <property type="nucleotide sequence ID" value="NZ_BAABIX010000004.1"/>
</dbReference>
<feature type="domain" description="Amidohydrolase-related" evidence="2">
    <location>
        <begin position="8"/>
        <end position="333"/>
    </location>
</feature>
<proteinExistence type="predicted"/>
<dbReference type="EC" id="4.1.1.45" evidence="3"/>
<keyword evidence="4" id="KW-1185">Reference proteome</keyword>
<dbReference type="Proteomes" id="UP000578449">
    <property type="component" value="Unassembled WGS sequence"/>
</dbReference>
<dbReference type="AlphaFoldDB" id="A0A840PAJ6"/>
<dbReference type="SUPFAM" id="SSF51556">
    <property type="entry name" value="Metallo-dependent hydrolases"/>
    <property type="match status" value="1"/>
</dbReference>
<dbReference type="InterPro" id="IPR032466">
    <property type="entry name" value="Metal_Hydrolase"/>
</dbReference>
<sequence>MDRPPALDAHAHVWLDAVEDLAARHPGYAAGLELEARRAGAESAAVNAEQAILRRALLTDVDARLAAMDSAGVTAQLVSVVPTQYHGWADRGLAAEIAAATNAGVAAHCALRPDRLAGLGVVPLRHPDLAVTALEDAVLRHGLKGVEISSHAAGPDGVPVELSDRRLDPLWQRAVELGAVLLLHPWGCTLDARLDRWYLANTVGQPVEHAVALSHLIFGGVLDRFPELRLIAAHGGGYLPAFLGRADHAWQHRPDARSCAEPPSAYVRRLWFDSLVHTPQALRRLVETVGAERVVLGSDYPFDMGVTDPVARALAALGPADAAAVIGGNAARLGLFPGVLAPRT</sequence>
<reference evidence="3 4" key="1">
    <citation type="submission" date="2020-08" db="EMBL/GenBank/DDBJ databases">
        <title>Genomic Encyclopedia of Type Strains, Phase IV (KMG-IV): sequencing the most valuable type-strain genomes for metagenomic binning, comparative biology and taxonomic classification.</title>
        <authorList>
            <person name="Goeker M."/>
        </authorList>
    </citation>
    <scope>NUCLEOTIDE SEQUENCE [LARGE SCALE GENOMIC DNA]</scope>
    <source>
        <strain evidence="3 4">DSM 45615</strain>
    </source>
</reference>
<comment type="caution">
    <text evidence="3">The sequence shown here is derived from an EMBL/GenBank/DDBJ whole genome shotgun (WGS) entry which is preliminary data.</text>
</comment>
<dbReference type="PANTHER" id="PTHR21240">
    <property type="entry name" value="2-AMINO-3-CARBOXYLMUCONATE-6-SEMIALDEHYDE DECARBOXYLASE"/>
    <property type="match status" value="1"/>
</dbReference>
<dbReference type="InterPro" id="IPR032465">
    <property type="entry name" value="ACMSD"/>
</dbReference>
<evidence type="ECO:0000313" key="3">
    <source>
        <dbReference type="EMBL" id="MBB5134953.1"/>
    </source>
</evidence>
<dbReference type="Gene3D" id="3.20.20.140">
    <property type="entry name" value="Metal-dependent hydrolases"/>
    <property type="match status" value="1"/>
</dbReference>
<dbReference type="GO" id="GO:0005737">
    <property type="term" value="C:cytoplasm"/>
    <property type="evidence" value="ECO:0007669"/>
    <property type="project" value="TreeGrafter"/>
</dbReference>
<evidence type="ECO:0000313" key="4">
    <source>
        <dbReference type="Proteomes" id="UP000578449"/>
    </source>
</evidence>
<dbReference type="GO" id="GO:0019748">
    <property type="term" value="P:secondary metabolic process"/>
    <property type="evidence" value="ECO:0007669"/>
    <property type="project" value="TreeGrafter"/>
</dbReference>
<evidence type="ECO:0000256" key="1">
    <source>
        <dbReference type="ARBA" id="ARBA00023239"/>
    </source>
</evidence>
<keyword evidence="1 3" id="KW-0456">Lyase</keyword>
<dbReference type="InterPro" id="IPR006680">
    <property type="entry name" value="Amidohydro-rel"/>
</dbReference>
<dbReference type="EMBL" id="JACHGN010000009">
    <property type="protein sequence ID" value="MBB5134953.1"/>
    <property type="molecule type" value="Genomic_DNA"/>
</dbReference>
<protein>
    <submittedName>
        <fullName evidence="3">Aminocarboxymuconate-semialdehyde decarboxylase</fullName>
        <ecNumber evidence="3">4.1.1.45</ecNumber>
    </submittedName>
</protein>
<dbReference type="GO" id="GO:0016787">
    <property type="term" value="F:hydrolase activity"/>
    <property type="evidence" value="ECO:0007669"/>
    <property type="project" value="InterPro"/>
</dbReference>
<gene>
    <name evidence="3" type="ORF">HNP84_004687</name>
</gene>
<evidence type="ECO:0000259" key="2">
    <source>
        <dbReference type="Pfam" id="PF04909"/>
    </source>
</evidence>
<dbReference type="PANTHER" id="PTHR21240:SF28">
    <property type="entry name" value="ISO-OROTATE DECARBOXYLASE (EUROFUNG)"/>
    <property type="match status" value="1"/>
</dbReference>
<organism evidence="3 4">
    <name type="scientific">Thermocatellispora tengchongensis</name>
    <dbReference type="NCBI Taxonomy" id="1073253"/>
    <lineage>
        <taxon>Bacteria</taxon>
        <taxon>Bacillati</taxon>
        <taxon>Actinomycetota</taxon>
        <taxon>Actinomycetes</taxon>
        <taxon>Streptosporangiales</taxon>
        <taxon>Streptosporangiaceae</taxon>
        <taxon>Thermocatellispora</taxon>
    </lineage>
</organism>
<dbReference type="GO" id="GO:0001760">
    <property type="term" value="F:aminocarboxymuconate-semialdehyde decarboxylase activity"/>
    <property type="evidence" value="ECO:0007669"/>
    <property type="project" value="UniProtKB-EC"/>
</dbReference>
<dbReference type="Pfam" id="PF04909">
    <property type="entry name" value="Amidohydro_2"/>
    <property type="match status" value="1"/>
</dbReference>
<accession>A0A840PAJ6</accession>
<name>A0A840PAJ6_9ACTN</name>